<keyword evidence="2" id="KW-1185">Reference proteome</keyword>
<dbReference type="EMBL" id="VSRR010002933">
    <property type="protein sequence ID" value="MPC33885.1"/>
    <property type="molecule type" value="Genomic_DNA"/>
</dbReference>
<dbReference type="AlphaFoldDB" id="A0A5B7EKC5"/>
<dbReference type="Proteomes" id="UP000324222">
    <property type="component" value="Unassembled WGS sequence"/>
</dbReference>
<evidence type="ECO:0000313" key="2">
    <source>
        <dbReference type="Proteomes" id="UP000324222"/>
    </source>
</evidence>
<proteinExistence type="predicted"/>
<sequence>MELAKPHAVAWPPVPARPPITHGTRAPPPPNRFCSGGESFFMLQPMAPVGILEDYMWEALFSFLPLVAQAVLFKVVSISGPISPPKSIFASLV</sequence>
<gene>
    <name evidence="1" type="ORF">E2C01_027252</name>
</gene>
<accession>A0A5B7EKC5</accession>
<reference evidence="1 2" key="1">
    <citation type="submission" date="2019-05" db="EMBL/GenBank/DDBJ databases">
        <title>Another draft genome of Portunus trituberculatus and its Hox gene families provides insights of decapod evolution.</title>
        <authorList>
            <person name="Jeong J.-H."/>
            <person name="Song I."/>
            <person name="Kim S."/>
            <person name="Choi T."/>
            <person name="Kim D."/>
            <person name="Ryu S."/>
            <person name="Kim W."/>
        </authorList>
    </citation>
    <scope>NUCLEOTIDE SEQUENCE [LARGE SCALE GENOMIC DNA]</scope>
    <source>
        <tissue evidence="1">Muscle</tissue>
    </source>
</reference>
<organism evidence="1 2">
    <name type="scientific">Portunus trituberculatus</name>
    <name type="common">Swimming crab</name>
    <name type="synonym">Neptunus trituberculatus</name>
    <dbReference type="NCBI Taxonomy" id="210409"/>
    <lineage>
        <taxon>Eukaryota</taxon>
        <taxon>Metazoa</taxon>
        <taxon>Ecdysozoa</taxon>
        <taxon>Arthropoda</taxon>
        <taxon>Crustacea</taxon>
        <taxon>Multicrustacea</taxon>
        <taxon>Malacostraca</taxon>
        <taxon>Eumalacostraca</taxon>
        <taxon>Eucarida</taxon>
        <taxon>Decapoda</taxon>
        <taxon>Pleocyemata</taxon>
        <taxon>Brachyura</taxon>
        <taxon>Eubrachyura</taxon>
        <taxon>Portunoidea</taxon>
        <taxon>Portunidae</taxon>
        <taxon>Portuninae</taxon>
        <taxon>Portunus</taxon>
    </lineage>
</organism>
<evidence type="ECO:0000313" key="1">
    <source>
        <dbReference type="EMBL" id="MPC33885.1"/>
    </source>
</evidence>
<protein>
    <submittedName>
        <fullName evidence="1">Uncharacterized protein</fullName>
    </submittedName>
</protein>
<comment type="caution">
    <text evidence="1">The sequence shown here is derived from an EMBL/GenBank/DDBJ whole genome shotgun (WGS) entry which is preliminary data.</text>
</comment>
<name>A0A5B7EKC5_PORTR</name>